<dbReference type="KEGG" id="mthe:MSTHC_0807"/>
<dbReference type="CDD" id="cd03801">
    <property type="entry name" value="GT4_PimA-like"/>
    <property type="match status" value="1"/>
</dbReference>
<dbReference type="Proteomes" id="UP000056925">
    <property type="component" value="Chromosome"/>
</dbReference>
<evidence type="ECO:0000313" key="2">
    <source>
        <dbReference type="Proteomes" id="UP000056925"/>
    </source>
</evidence>
<dbReference type="HOGENOM" id="CLU_800804_0_0_2"/>
<evidence type="ECO:0000313" key="1">
    <source>
        <dbReference type="EMBL" id="AKB15125.1"/>
    </source>
</evidence>
<accession>A0A0E3KR09</accession>
<protein>
    <submittedName>
        <fullName evidence="1">Glycosyl transferase group 1</fullName>
    </submittedName>
</protein>
<dbReference type="AlphaFoldDB" id="A0A0E3KR09"/>
<dbReference type="RefSeq" id="WP_048168169.1">
    <property type="nucleotide sequence ID" value="NZ_CP009502.1"/>
</dbReference>
<dbReference type="SUPFAM" id="SSF53756">
    <property type="entry name" value="UDP-Glycosyltransferase/glycogen phosphorylase"/>
    <property type="match status" value="1"/>
</dbReference>
<keyword evidence="1" id="KW-0808">Transferase</keyword>
<dbReference type="EMBL" id="CP009502">
    <property type="protein sequence ID" value="AKB15125.1"/>
    <property type="molecule type" value="Genomic_DNA"/>
</dbReference>
<dbReference type="PANTHER" id="PTHR12526">
    <property type="entry name" value="GLYCOSYLTRANSFERASE"/>
    <property type="match status" value="1"/>
</dbReference>
<dbReference type="PATRIC" id="fig|1434121.4.peg.1032"/>
<sequence>MKYLMVSTYPPKKCGIGTYAYQMVKFLRNGGNVVDVISLEGNGGDFTLNLKGGANLLKILKYAIFYDKVIIQYHESFYYEEYNRKNLFRILCTHLSFYLTFLLLRKKLEVIVHEFPRTHSHSTARFLETIKWRLCPKLVFHTQKEVDDFKQYYFDLTGKNYEIRAPNAYFYKFRDIPQSQARQELGIPSNAVVFLCIGFIQPHKGYDRAVREFQNINNRRMHLYVVGSIRIEWDAYTSYLQELKRMAANNPQIHIEEKFLSDEDFDTWITASDVILIPYREIWSSGVLGRAKLFNKRVIASNVGGLAEQLEDNDILFNTDEELRKIFEAFSKKLSASEVIKTPEIS</sequence>
<reference evidence="1 2" key="1">
    <citation type="submission" date="2014-07" db="EMBL/GenBank/DDBJ databases">
        <title>Methanogenic archaea and the global carbon cycle.</title>
        <authorList>
            <person name="Henriksen J.R."/>
            <person name="Luke J."/>
            <person name="Reinhart S."/>
            <person name="Benedict M.N."/>
            <person name="Youngblut N.D."/>
            <person name="Metcalf M.E."/>
            <person name="Whitaker R.J."/>
            <person name="Metcalf W.W."/>
        </authorList>
    </citation>
    <scope>NUCLEOTIDE SEQUENCE [LARGE SCALE GENOMIC DNA]</scope>
    <source>
        <strain evidence="1 2">CHTI-55</strain>
    </source>
</reference>
<dbReference type="Pfam" id="PF13692">
    <property type="entry name" value="Glyco_trans_1_4"/>
    <property type="match status" value="1"/>
</dbReference>
<gene>
    <name evidence="1" type="ORF">MSTHC_0807</name>
</gene>
<dbReference type="GeneID" id="41602115"/>
<dbReference type="Gene3D" id="3.40.50.2000">
    <property type="entry name" value="Glycogen Phosphorylase B"/>
    <property type="match status" value="1"/>
</dbReference>
<name>A0A0E3KR09_METTE</name>
<dbReference type="GO" id="GO:0016740">
    <property type="term" value="F:transferase activity"/>
    <property type="evidence" value="ECO:0007669"/>
    <property type="project" value="UniProtKB-KW"/>
</dbReference>
<organism evidence="1 2">
    <name type="scientific">Methanosarcina thermophila CHTI-55</name>
    <dbReference type="NCBI Taxonomy" id="1434121"/>
    <lineage>
        <taxon>Archaea</taxon>
        <taxon>Methanobacteriati</taxon>
        <taxon>Methanobacteriota</taxon>
        <taxon>Stenosarchaea group</taxon>
        <taxon>Methanomicrobia</taxon>
        <taxon>Methanosarcinales</taxon>
        <taxon>Methanosarcinaceae</taxon>
        <taxon>Methanosarcina</taxon>
    </lineage>
</organism>
<proteinExistence type="predicted"/>